<protein>
    <submittedName>
        <fullName evidence="1">Uncharacterized protein</fullName>
    </submittedName>
</protein>
<name>A0A8X6F7W6_TRICU</name>
<evidence type="ECO:0000313" key="1">
    <source>
        <dbReference type="EMBL" id="GFQ72131.1"/>
    </source>
</evidence>
<gene>
    <name evidence="1" type="ORF">TNCT_416421</name>
</gene>
<accession>A0A8X6F7W6</accession>
<organism evidence="1 2">
    <name type="scientific">Trichonephila clavata</name>
    <name type="common">Joro spider</name>
    <name type="synonym">Nephila clavata</name>
    <dbReference type="NCBI Taxonomy" id="2740835"/>
    <lineage>
        <taxon>Eukaryota</taxon>
        <taxon>Metazoa</taxon>
        <taxon>Ecdysozoa</taxon>
        <taxon>Arthropoda</taxon>
        <taxon>Chelicerata</taxon>
        <taxon>Arachnida</taxon>
        <taxon>Araneae</taxon>
        <taxon>Araneomorphae</taxon>
        <taxon>Entelegynae</taxon>
        <taxon>Araneoidea</taxon>
        <taxon>Nephilidae</taxon>
        <taxon>Trichonephila</taxon>
    </lineage>
</organism>
<keyword evidence="2" id="KW-1185">Reference proteome</keyword>
<proteinExistence type="predicted"/>
<comment type="caution">
    <text evidence="1">The sequence shown here is derived from an EMBL/GenBank/DDBJ whole genome shotgun (WGS) entry which is preliminary data.</text>
</comment>
<dbReference type="OrthoDB" id="6118231at2759"/>
<evidence type="ECO:0000313" key="2">
    <source>
        <dbReference type="Proteomes" id="UP000887116"/>
    </source>
</evidence>
<reference evidence="1" key="1">
    <citation type="submission" date="2020-07" db="EMBL/GenBank/DDBJ databases">
        <title>Multicomponent nature underlies the extraordinary mechanical properties of spider dragline silk.</title>
        <authorList>
            <person name="Kono N."/>
            <person name="Nakamura H."/>
            <person name="Mori M."/>
            <person name="Yoshida Y."/>
            <person name="Ohtoshi R."/>
            <person name="Malay A.D."/>
            <person name="Moran D.A.P."/>
            <person name="Tomita M."/>
            <person name="Numata K."/>
            <person name="Arakawa K."/>
        </authorList>
    </citation>
    <scope>NUCLEOTIDE SEQUENCE</scope>
</reference>
<dbReference type="Proteomes" id="UP000887116">
    <property type="component" value="Unassembled WGS sequence"/>
</dbReference>
<sequence length="97" mass="11172">MIKVNRHITTMEQRKDLESDMSELTRSSATFLNTGTCQGDSVPTQLTPTLMEQCLGFRMEHFVRCHNDGNDLLFWIVMGDDSWNHHLTQEVKAPLCM</sequence>
<dbReference type="EMBL" id="BMAO01031072">
    <property type="protein sequence ID" value="GFQ72131.1"/>
    <property type="molecule type" value="Genomic_DNA"/>
</dbReference>
<dbReference type="AlphaFoldDB" id="A0A8X6F7W6"/>